<gene>
    <name evidence="2" type="ORF">RM423_25275</name>
</gene>
<sequence length="83" mass="9430">LRLRRKVHTTIPEPADTPVPDLVKRDFTAPAPNVKYVGDITYLPYDGGHLYLATVIDCYSRRLVGWSIAEHMRTELIEDALHA</sequence>
<dbReference type="PANTHER" id="PTHR46889:SF4">
    <property type="entry name" value="TRANSPOSASE INSO FOR INSERTION SEQUENCE ELEMENT IS911B-RELATED"/>
    <property type="match status" value="1"/>
</dbReference>
<dbReference type="Gene3D" id="3.30.420.10">
    <property type="entry name" value="Ribonuclease H-like superfamily/Ribonuclease H"/>
    <property type="match status" value="1"/>
</dbReference>
<dbReference type="SUPFAM" id="SSF53098">
    <property type="entry name" value="Ribonuclease H-like"/>
    <property type="match status" value="1"/>
</dbReference>
<feature type="domain" description="Integrase catalytic" evidence="1">
    <location>
        <begin position="30"/>
        <end position="81"/>
    </location>
</feature>
<keyword evidence="3" id="KW-1185">Reference proteome</keyword>
<protein>
    <submittedName>
        <fullName evidence="2">DDE-type integrase/transposase/recombinase</fullName>
    </submittedName>
</protein>
<organism evidence="2 3">
    <name type="scientific">Jatrophihabitans lederbergiae</name>
    <dbReference type="NCBI Taxonomy" id="3075547"/>
    <lineage>
        <taxon>Bacteria</taxon>
        <taxon>Bacillati</taxon>
        <taxon>Actinomycetota</taxon>
        <taxon>Actinomycetes</taxon>
        <taxon>Jatrophihabitantales</taxon>
        <taxon>Jatrophihabitantaceae</taxon>
        <taxon>Jatrophihabitans</taxon>
    </lineage>
</organism>
<evidence type="ECO:0000259" key="1">
    <source>
        <dbReference type="Pfam" id="PF00665"/>
    </source>
</evidence>
<dbReference type="InterPro" id="IPR050900">
    <property type="entry name" value="Transposase_IS3/IS150/IS904"/>
</dbReference>
<evidence type="ECO:0000313" key="2">
    <source>
        <dbReference type="EMBL" id="MDT0264656.1"/>
    </source>
</evidence>
<evidence type="ECO:0000313" key="3">
    <source>
        <dbReference type="Proteomes" id="UP001183176"/>
    </source>
</evidence>
<dbReference type="Proteomes" id="UP001183176">
    <property type="component" value="Unassembled WGS sequence"/>
</dbReference>
<dbReference type="InterPro" id="IPR001584">
    <property type="entry name" value="Integrase_cat-core"/>
</dbReference>
<dbReference type="PANTHER" id="PTHR46889">
    <property type="entry name" value="TRANSPOSASE INSF FOR INSERTION SEQUENCE IS3B-RELATED"/>
    <property type="match status" value="1"/>
</dbReference>
<dbReference type="RefSeq" id="WP_311425779.1">
    <property type="nucleotide sequence ID" value="NZ_JAVREH010000281.1"/>
</dbReference>
<name>A0ABU2JI44_9ACTN</name>
<feature type="non-terminal residue" evidence="2">
    <location>
        <position position="83"/>
    </location>
</feature>
<feature type="non-terminal residue" evidence="2">
    <location>
        <position position="1"/>
    </location>
</feature>
<accession>A0ABU2JI44</accession>
<dbReference type="InterPro" id="IPR012337">
    <property type="entry name" value="RNaseH-like_sf"/>
</dbReference>
<proteinExistence type="predicted"/>
<dbReference type="Pfam" id="PF00665">
    <property type="entry name" value="rve"/>
    <property type="match status" value="1"/>
</dbReference>
<reference evidence="3" key="1">
    <citation type="submission" date="2023-07" db="EMBL/GenBank/DDBJ databases">
        <title>30 novel species of actinomycetes from the DSMZ collection.</title>
        <authorList>
            <person name="Nouioui I."/>
        </authorList>
    </citation>
    <scope>NUCLEOTIDE SEQUENCE [LARGE SCALE GENOMIC DNA]</scope>
    <source>
        <strain evidence="3">DSM 44399</strain>
    </source>
</reference>
<comment type="caution">
    <text evidence="2">The sequence shown here is derived from an EMBL/GenBank/DDBJ whole genome shotgun (WGS) entry which is preliminary data.</text>
</comment>
<dbReference type="InterPro" id="IPR036397">
    <property type="entry name" value="RNaseH_sf"/>
</dbReference>
<dbReference type="EMBL" id="JAVREH010000281">
    <property type="protein sequence ID" value="MDT0264656.1"/>
    <property type="molecule type" value="Genomic_DNA"/>
</dbReference>